<name>A0A428SN82_9HYPO</name>
<keyword evidence="3" id="KW-1185">Reference proteome</keyword>
<organism evidence="2 3">
    <name type="scientific">Fusarium ambrosium</name>
    <dbReference type="NCBI Taxonomy" id="131363"/>
    <lineage>
        <taxon>Eukaryota</taxon>
        <taxon>Fungi</taxon>
        <taxon>Dikarya</taxon>
        <taxon>Ascomycota</taxon>
        <taxon>Pezizomycotina</taxon>
        <taxon>Sordariomycetes</taxon>
        <taxon>Hypocreomycetidae</taxon>
        <taxon>Hypocreales</taxon>
        <taxon>Nectriaceae</taxon>
        <taxon>Fusarium</taxon>
        <taxon>Fusarium solani species complex</taxon>
    </lineage>
</organism>
<evidence type="ECO:0000313" key="2">
    <source>
        <dbReference type="EMBL" id="RSL91263.1"/>
    </source>
</evidence>
<feature type="compositionally biased region" description="Polar residues" evidence="1">
    <location>
        <begin position="218"/>
        <end position="229"/>
    </location>
</feature>
<feature type="region of interest" description="Disordered" evidence="1">
    <location>
        <begin position="218"/>
        <end position="273"/>
    </location>
</feature>
<comment type="caution">
    <text evidence="2">The sequence shown here is derived from an EMBL/GenBank/DDBJ whole genome shotgun (WGS) entry which is preliminary data.</text>
</comment>
<dbReference type="EMBL" id="NIZV01000410">
    <property type="protein sequence ID" value="RSL91263.1"/>
    <property type="molecule type" value="Genomic_DNA"/>
</dbReference>
<feature type="compositionally biased region" description="Basic residues" evidence="1">
    <location>
        <begin position="159"/>
        <end position="173"/>
    </location>
</feature>
<evidence type="ECO:0000313" key="3">
    <source>
        <dbReference type="Proteomes" id="UP000288429"/>
    </source>
</evidence>
<gene>
    <name evidence="2" type="ORF">CDV31_015493</name>
</gene>
<feature type="compositionally biased region" description="Basic and acidic residues" evidence="1">
    <location>
        <begin position="174"/>
        <end position="185"/>
    </location>
</feature>
<dbReference type="AlphaFoldDB" id="A0A428SN82"/>
<proteinExistence type="predicted"/>
<sequence>MPYNDDETFRGYPIESLANNTSTRINWPVDDRVHFLQHAARYQITKPNMVDCGADELYTKLRISARPEYYKRVVGRRVTSALVYLVTEKLRKSGLLVKTRGRDQITGAQIEIWRWPSFTRNWLVPGWTGNQDAPDDWDGELREDVPGRRASTPSPVGRGRGRHIKHHGGHARARSRESGNMDSDERVQAFVDSLAQASRGRPRARSMAASHDDQLSTFWDSIRIDSQSPPRARNRDGSPEPRHPGSRHRLQDGPGARPDQSPFRHIFGGSQSGLQPPFMSGAINTTQAGQKDRAHPMNHKNLRIVTGFRRSKASRGLESRRIIEGIMSPPSTPPLRYDDPRS</sequence>
<evidence type="ECO:0000256" key="1">
    <source>
        <dbReference type="SAM" id="MobiDB-lite"/>
    </source>
</evidence>
<dbReference type="Proteomes" id="UP000288429">
    <property type="component" value="Unassembled WGS sequence"/>
</dbReference>
<feature type="region of interest" description="Disordered" evidence="1">
    <location>
        <begin position="312"/>
        <end position="342"/>
    </location>
</feature>
<feature type="region of interest" description="Disordered" evidence="1">
    <location>
        <begin position="129"/>
        <end position="185"/>
    </location>
</feature>
<reference evidence="2 3" key="1">
    <citation type="submission" date="2017-06" db="EMBL/GenBank/DDBJ databases">
        <title>Cmopartive genomic analysis of Ambrosia Fusariam Clade fungi.</title>
        <authorList>
            <person name="Stajich J.E."/>
            <person name="Carrillo J."/>
            <person name="Kijimoto T."/>
            <person name="Eskalen A."/>
            <person name="O'Donnell K."/>
            <person name="Kasson M."/>
        </authorList>
    </citation>
    <scope>NUCLEOTIDE SEQUENCE [LARGE SCALE GENOMIC DNA]</scope>
    <source>
        <strain evidence="2 3">NRRL 20438</strain>
    </source>
</reference>
<feature type="compositionally biased region" description="Basic and acidic residues" evidence="1">
    <location>
        <begin position="233"/>
        <end position="243"/>
    </location>
</feature>
<accession>A0A428SN82</accession>
<protein>
    <submittedName>
        <fullName evidence="2">Uncharacterized protein</fullName>
    </submittedName>
</protein>